<sequence>MRLVMNVSSKREGRRAAQGIFANGLKAVLAAVLTVVLVLQGSNLQAYADDLLGAQAPEDEVIVSDVVADDETEGEKDDAVVTDEVETESDDEDVVTETEDETPVEEAEPAEETETPQATTTTVEPQLLSTTSTQSTNASTRAGGSYTTTVGGSVEITGEWSIRPHSWSVSDDSIAKIEGNGNRATVTGLAEGTVKVTHEWGVIFGGSEEFWVTVKGVNVYFYTLIPNIKHDPNADPNTQWNGMGVGTITGIDSPANHEVETTLYEGDELNSLKITYPADLAQTTITVDGKKYTYAEPGSEEAKQDGHYTIEWTELKVANGANAGANLKNPVVATGTNTYHLDGTVTLIDEAKIQVGFRVKQPGAEDFDQPIPEYYTLYTKGVSLSDIAYPHYEGDKEIGPGGYTYVFDGWYADAACTEKVDFGSGDTLSVDTTFYGRYVPDRDVLTYKPNGGTGEEYFSYGWVSTGNTAKVQDNHFKAPAGKVFDSWNTDPNGNGTKYCPGGTYTLNPDVDDVLYAQWRDDFTVIGGTWYYDGDTHGVTVSGVKKGDTLTFKLINDEGKTVDESKEIVDSDTGTYTSECGAKDVADSGRMSVTLTRGSTTIEFRPVDLTINRRQITFTSATLSKTYDGTNEFKKNGVTVSSDLDPDNGGGWAEGEGATYDLTAECPKNVGTTVTNTFDVHPTAGTNLDDNYNVTLNYGTLTVTKATITVTAGDQTKVEGERDPQLTTTYSGAKNGEIPGWTGSADREEGEKPGDYKIMRGTLALADNPDGKFKADNYDLEFIPGTLTITAADDGDDDTPVTPVDPVDPGDDDDNPGGGGDDTNPGGGGTTTGGGTNPAPVAVTGGDDADDTDDAEDEETVEEDETPLTDGTESDSEQIGDDTTPLASGETNEQTCWTHWVMLAGLGVTVVYFALSAARTRRATNELASFEDDVLGGR</sequence>
<accession>A0ABR9QTW4</accession>
<dbReference type="InterPro" id="IPR042229">
    <property type="entry name" value="Listeria/Bacterioides_rpt_sf"/>
</dbReference>
<organism evidence="5 6">
    <name type="scientific">Thermophilibacter gallinarum</name>
    <dbReference type="NCBI Taxonomy" id="2779357"/>
    <lineage>
        <taxon>Bacteria</taxon>
        <taxon>Bacillati</taxon>
        <taxon>Actinomycetota</taxon>
        <taxon>Coriobacteriia</taxon>
        <taxon>Coriobacteriales</taxon>
        <taxon>Atopobiaceae</taxon>
        <taxon>Thermophilibacter</taxon>
    </lineage>
</organism>
<feature type="region of interest" description="Disordered" evidence="2">
    <location>
        <begin position="716"/>
        <end position="753"/>
    </location>
</feature>
<comment type="subcellular location">
    <subcellularLocation>
        <location evidence="1">Cell envelope</location>
    </subcellularLocation>
</comment>
<gene>
    <name evidence="5" type="ORF">INF26_06670</name>
</gene>
<proteinExistence type="predicted"/>
<dbReference type="Pfam" id="PF18676">
    <property type="entry name" value="MBG_2"/>
    <property type="match status" value="1"/>
</dbReference>
<feature type="compositionally biased region" description="Low complexity" evidence="2">
    <location>
        <begin position="115"/>
        <end position="151"/>
    </location>
</feature>
<feature type="region of interest" description="Disordered" evidence="2">
    <location>
        <begin position="67"/>
        <end position="151"/>
    </location>
</feature>
<feature type="transmembrane region" description="Helical" evidence="3">
    <location>
        <begin position="896"/>
        <end position="914"/>
    </location>
</feature>
<reference evidence="5 6" key="1">
    <citation type="submission" date="2020-10" db="EMBL/GenBank/DDBJ databases">
        <title>ChiBAC.</title>
        <authorList>
            <person name="Zenner C."/>
            <person name="Hitch T.C.A."/>
            <person name="Clavel T."/>
        </authorList>
    </citation>
    <scope>NUCLEOTIDE SEQUENCE [LARGE SCALE GENOMIC DNA]</scope>
    <source>
        <strain evidence="5 6">DSM 107455</strain>
    </source>
</reference>
<evidence type="ECO:0000256" key="1">
    <source>
        <dbReference type="ARBA" id="ARBA00004196"/>
    </source>
</evidence>
<keyword evidence="3" id="KW-1133">Transmembrane helix</keyword>
<dbReference type="EMBL" id="JADCJZ010000002">
    <property type="protein sequence ID" value="MBE5024531.1"/>
    <property type="molecule type" value="Genomic_DNA"/>
</dbReference>
<evidence type="ECO:0000256" key="3">
    <source>
        <dbReference type="SAM" id="Phobius"/>
    </source>
</evidence>
<dbReference type="Gene3D" id="3.30.160.710">
    <property type="match status" value="1"/>
</dbReference>
<protein>
    <submittedName>
        <fullName evidence="5">InlB B-repeat-containing protein</fullName>
    </submittedName>
</protein>
<dbReference type="Pfam" id="PF09479">
    <property type="entry name" value="Flg_new"/>
    <property type="match status" value="2"/>
</dbReference>
<feature type="compositionally biased region" description="Acidic residues" evidence="2">
    <location>
        <begin position="67"/>
        <end position="114"/>
    </location>
</feature>
<feature type="compositionally biased region" description="Acidic residues" evidence="2">
    <location>
        <begin position="846"/>
        <end position="879"/>
    </location>
</feature>
<evidence type="ECO:0000256" key="2">
    <source>
        <dbReference type="SAM" id="MobiDB-lite"/>
    </source>
</evidence>
<dbReference type="InterPro" id="IPR041286">
    <property type="entry name" value="MBG_2"/>
</dbReference>
<feature type="compositionally biased region" description="Gly residues" evidence="2">
    <location>
        <begin position="815"/>
        <end position="835"/>
    </location>
</feature>
<dbReference type="Gene3D" id="2.60.40.1080">
    <property type="match status" value="1"/>
</dbReference>
<feature type="compositionally biased region" description="Low complexity" evidence="2">
    <location>
        <begin position="836"/>
        <end position="845"/>
    </location>
</feature>
<dbReference type="InterPro" id="IPR013378">
    <property type="entry name" value="InlB-like_B-rpt"/>
</dbReference>
<feature type="domain" description="MBG" evidence="4">
    <location>
        <begin position="707"/>
        <end position="787"/>
    </location>
</feature>
<comment type="caution">
    <text evidence="5">The sequence shown here is derived from an EMBL/GenBank/DDBJ whole genome shotgun (WGS) entry which is preliminary data.</text>
</comment>
<feature type="region of interest" description="Disordered" evidence="2">
    <location>
        <begin position="788"/>
        <end position="890"/>
    </location>
</feature>
<name>A0ABR9QTW4_9ACTN</name>
<dbReference type="Gene3D" id="2.60.40.4270">
    <property type="entry name" value="Listeria-Bacteroides repeat domain"/>
    <property type="match status" value="1"/>
</dbReference>
<evidence type="ECO:0000313" key="6">
    <source>
        <dbReference type="Proteomes" id="UP001194273"/>
    </source>
</evidence>
<keyword evidence="3" id="KW-0472">Membrane</keyword>
<dbReference type="Proteomes" id="UP001194273">
    <property type="component" value="Unassembled WGS sequence"/>
</dbReference>
<evidence type="ECO:0000259" key="4">
    <source>
        <dbReference type="Pfam" id="PF18676"/>
    </source>
</evidence>
<keyword evidence="6" id="KW-1185">Reference proteome</keyword>
<evidence type="ECO:0000313" key="5">
    <source>
        <dbReference type="EMBL" id="MBE5024531.1"/>
    </source>
</evidence>
<feature type="compositionally biased region" description="Basic and acidic residues" evidence="2">
    <location>
        <begin position="744"/>
        <end position="753"/>
    </location>
</feature>
<keyword evidence="3" id="KW-0812">Transmembrane</keyword>